<sequence>MAPKRKDDTTNDAQTAREKKKQKVAFARTIAVQDSPSASAGPSTFASSLGRIPSAIDVEKFAEARAFEIGAMEDAMKNASASSTHRVWQTLPRHLRRRAASHDVRKVPTRLREKARAEMGTVKKPSKPRKPQRGKANRPTREETLLKRQRDKLWLESHLWHAKRMKMENMWGYRLAVHPTEKAYRSSHRASVHGSIIHDASYCSIIEVTGAQRIIESMLKLVCDPQAEHPAAKRNTIGSRVIHTHLYKPDTYPFDLLMPVTILWQPMCAQETDPEEGGQPHQDPKDVVRHVWLICHPASYDDAFALIQQATSLALAAAKRQQATANTEYEMEIADLRGHFNIFEIMGPKSNQVLKGALKPVSQDAPESFTQFWSALNKLPCSGSLPRNMVVGFTVIDPRLDFPPKNARVGSETTCNLVTVPSDHLAQSEIWDEPVRLNLRKPRYKKSELDHRRSMNDVPGTRLQPQRLDDRVPVLLIQHSLESSLADSQALHGWRLIFPAGWSMAFLNSLVYTGSRVGGQRERQTQAYEAGTAYYPRDYPFTQAYATYAREREKEERERWTRKPPAKRVNYRKLGIRSPFRPDWEVVLGLPELLENPDADAEFVSTQRDDSMGVSQDDNPVQPWLLQGPLTQLIFSNASDMFNRSAGLLAEVNTLRRNFNLDPLASSISGADLLKGALVLVAINMCNRGTPEDLDSIHIMDDEETTRWITIMRKNRNRTMILEPEDRSSEELELAGKKPLPASIIGYVTTGHYSLSRSKGYAIGVVSLSRMLELKAQITRLDSNNYRRDKATKVKPIVKIRDKQGHLSRVAFVSILGRDIIERRS</sequence>
<dbReference type="PANTHER" id="PTHR22731">
    <property type="entry name" value="RIBONUCLEASES P/MRP PROTEIN SUBUNIT POP1"/>
    <property type="match status" value="1"/>
</dbReference>
<feature type="region of interest" description="Disordered" evidence="4">
    <location>
        <begin position="1"/>
        <end position="24"/>
    </location>
</feature>
<evidence type="ECO:0000259" key="5">
    <source>
        <dbReference type="Pfam" id="PF06978"/>
    </source>
</evidence>
<dbReference type="HOGENOM" id="CLU_007205_2_0_1"/>
<reference evidence="8 9" key="1">
    <citation type="submission" date="2014-04" db="EMBL/GenBank/DDBJ databases">
        <title>Evolutionary Origins and Diversification of the Mycorrhizal Mutualists.</title>
        <authorList>
            <consortium name="DOE Joint Genome Institute"/>
            <consortium name="Mycorrhizal Genomics Consortium"/>
            <person name="Kohler A."/>
            <person name="Kuo A."/>
            <person name="Nagy L.G."/>
            <person name="Floudas D."/>
            <person name="Copeland A."/>
            <person name="Barry K.W."/>
            <person name="Cichocki N."/>
            <person name="Veneault-Fourrey C."/>
            <person name="LaButti K."/>
            <person name="Lindquist E.A."/>
            <person name="Lipzen A."/>
            <person name="Lundell T."/>
            <person name="Morin E."/>
            <person name="Murat C."/>
            <person name="Riley R."/>
            <person name="Ohm R."/>
            <person name="Sun H."/>
            <person name="Tunlid A."/>
            <person name="Henrissat B."/>
            <person name="Grigoriev I.V."/>
            <person name="Hibbett D.S."/>
            <person name="Martin F."/>
        </authorList>
    </citation>
    <scope>NUCLEOTIDE SEQUENCE [LARGE SCALE GENOMIC DNA]</scope>
    <source>
        <strain evidence="8 9">Koide BX008</strain>
    </source>
</reference>
<name>A0A0C2SWH3_AMAMK</name>
<keyword evidence="3" id="KW-0539">Nucleus</keyword>
<dbReference type="GO" id="GO:0005655">
    <property type="term" value="C:nucleolar ribonuclease P complex"/>
    <property type="evidence" value="ECO:0007669"/>
    <property type="project" value="InterPro"/>
</dbReference>
<dbReference type="Pfam" id="PF22770">
    <property type="entry name" value="POP1_C"/>
    <property type="match status" value="1"/>
</dbReference>
<evidence type="ECO:0000259" key="6">
    <source>
        <dbReference type="Pfam" id="PF08170"/>
    </source>
</evidence>
<dbReference type="InterPro" id="IPR012590">
    <property type="entry name" value="POPLD_dom"/>
</dbReference>
<gene>
    <name evidence="8" type="ORF">M378DRAFT_159013</name>
</gene>
<evidence type="ECO:0008006" key="10">
    <source>
        <dbReference type="Google" id="ProtNLM"/>
    </source>
</evidence>
<dbReference type="STRING" id="946122.A0A0C2SWH3"/>
<dbReference type="SUPFAM" id="SSF103025">
    <property type="entry name" value="Folate-binding domain"/>
    <property type="match status" value="1"/>
</dbReference>
<evidence type="ECO:0000256" key="3">
    <source>
        <dbReference type="ARBA" id="ARBA00023242"/>
    </source>
</evidence>
<feature type="domain" description="Pop1 N-terminal" evidence="5">
    <location>
        <begin position="125"/>
        <end position="210"/>
    </location>
</feature>
<accession>A0A0C2SWH3</accession>
<dbReference type="InParanoid" id="A0A0C2SWH3"/>
<feature type="domain" description="POP1 C-terminal" evidence="7">
    <location>
        <begin position="743"/>
        <end position="816"/>
    </location>
</feature>
<dbReference type="Gene3D" id="3.30.1360.120">
    <property type="entry name" value="Probable tRNA modification gtpase trme, domain 1"/>
    <property type="match status" value="1"/>
</dbReference>
<feature type="compositionally biased region" description="Basic residues" evidence="4">
    <location>
        <begin position="124"/>
        <end position="138"/>
    </location>
</feature>
<dbReference type="InterPro" id="IPR055079">
    <property type="entry name" value="POP1_C"/>
</dbReference>
<evidence type="ECO:0000313" key="9">
    <source>
        <dbReference type="Proteomes" id="UP000054549"/>
    </source>
</evidence>
<keyword evidence="2" id="KW-0819">tRNA processing</keyword>
<dbReference type="InterPro" id="IPR027266">
    <property type="entry name" value="TrmE/GcvT-like"/>
</dbReference>
<evidence type="ECO:0000259" key="7">
    <source>
        <dbReference type="Pfam" id="PF22770"/>
    </source>
</evidence>
<dbReference type="AlphaFoldDB" id="A0A0C2SWH3"/>
<evidence type="ECO:0000256" key="4">
    <source>
        <dbReference type="SAM" id="MobiDB-lite"/>
    </source>
</evidence>
<dbReference type="GO" id="GO:0001682">
    <property type="term" value="P:tRNA 5'-leader removal"/>
    <property type="evidence" value="ECO:0007669"/>
    <property type="project" value="InterPro"/>
</dbReference>
<dbReference type="Pfam" id="PF08170">
    <property type="entry name" value="POPLD"/>
    <property type="match status" value="1"/>
</dbReference>
<dbReference type="OrthoDB" id="442863at2759"/>
<keyword evidence="9" id="KW-1185">Reference proteome</keyword>
<dbReference type="InterPro" id="IPR039182">
    <property type="entry name" value="Pop1"/>
</dbReference>
<proteinExistence type="predicted"/>
<evidence type="ECO:0000313" key="8">
    <source>
        <dbReference type="EMBL" id="KIL67820.1"/>
    </source>
</evidence>
<dbReference type="Proteomes" id="UP000054549">
    <property type="component" value="Unassembled WGS sequence"/>
</dbReference>
<dbReference type="Pfam" id="PF06978">
    <property type="entry name" value="POP1_N"/>
    <property type="match status" value="1"/>
</dbReference>
<protein>
    <recommendedName>
        <fullName evidence="10">POP1-domain-containing protein</fullName>
    </recommendedName>
</protein>
<dbReference type="FunCoup" id="A0A0C2SWH3">
    <property type="interactions" value="440"/>
</dbReference>
<dbReference type="GO" id="GO:0000172">
    <property type="term" value="C:ribonuclease MRP complex"/>
    <property type="evidence" value="ECO:0007669"/>
    <property type="project" value="InterPro"/>
</dbReference>
<feature type="region of interest" description="Disordered" evidence="4">
    <location>
        <begin position="98"/>
        <end position="143"/>
    </location>
</feature>
<comment type="subcellular location">
    <subcellularLocation>
        <location evidence="1">Nucleus</location>
    </subcellularLocation>
</comment>
<dbReference type="PANTHER" id="PTHR22731:SF3">
    <property type="entry name" value="RIBONUCLEASES P_MRP PROTEIN SUBUNIT POP1"/>
    <property type="match status" value="1"/>
</dbReference>
<evidence type="ECO:0000256" key="2">
    <source>
        <dbReference type="ARBA" id="ARBA00022694"/>
    </source>
</evidence>
<evidence type="ECO:0000256" key="1">
    <source>
        <dbReference type="ARBA" id="ARBA00004123"/>
    </source>
</evidence>
<feature type="compositionally biased region" description="Basic and acidic residues" evidence="4">
    <location>
        <begin position="100"/>
        <end position="117"/>
    </location>
</feature>
<dbReference type="InterPro" id="IPR009723">
    <property type="entry name" value="Pop1_N"/>
</dbReference>
<organism evidence="8 9">
    <name type="scientific">Amanita muscaria (strain Koide BX008)</name>
    <dbReference type="NCBI Taxonomy" id="946122"/>
    <lineage>
        <taxon>Eukaryota</taxon>
        <taxon>Fungi</taxon>
        <taxon>Dikarya</taxon>
        <taxon>Basidiomycota</taxon>
        <taxon>Agaricomycotina</taxon>
        <taxon>Agaricomycetes</taxon>
        <taxon>Agaricomycetidae</taxon>
        <taxon>Agaricales</taxon>
        <taxon>Pluteineae</taxon>
        <taxon>Amanitaceae</taxon>
        <taxon>Amanita</taxon>
    </lineage>
</organism>
<feature type="domain" description="POPLD" evidence="6">
    <location>
        <begin position="493"/>
        <end position="584"/>
    </location>
</feature>
<dbReference type="EMBL" id="KN818230">
    <property type="protein sequence ID" value="KIL67820.1"/>
    <property type="molecule type" value="Genomic_DNA"/>
</dbReference>